<feature type="non-terminal residue" evidence="1">
    <location>
        <position position="1"/>
    </location>
</feature>
<accession>A0ACB6ZQJ9</accession>
<dbReference type="Proteomes" id="UP000886501">
    <property type="component" value="Unassembled WGS sequence"/>
</dbReference>
<keyword evidence="2" id="KW-1185">Reference proteome</keyword>
<reference evidence="1" key="1">
    <citation type="submission" date="2019-10" db="EMBL/GenBank/DDBJ databases">
        <authorList>
            <consortium name="DOE Joint Genome Institute"/>
            <person name="Kuo A."/>
            <person name="Miyauchi S."/>
            <person name="Kiss E."/>
            <person name="Drula E."/>
            <person name="Kohler A."/>
            <person name="Sanchez-Garcia M."/>
            <person name="Andreopoulos B."/>
            <person name="Barry K.W."/>
            <person name="Bonito G."/>
            <person name="Buee M."/>
            <person name="Carver A."/>
            <person name="Chen C."/>
            <person name="Cichocki N."/>
            <person name="Clum A."/>
            <person name="Culley D."/>
            <person name="Crous P.W."/>
            <person name="Fauchery L."/>
            <person name="Girlanda M."/>
            <person name="Hayes R."/>
            <person name="Keri Z."/>
            <person name="Labutti K."/>
            <person name="Lipzen A."/>
            <person name="Lombard V."/>
            <person name="Magnuson J."/>
            <person name="Maillard F."/>
            <person name="Morin E."/>
            <person name="Murat C."/>
            <person name="Nolan M."/>
            <person name="Ohm R."/>
            <person name="Pangilinan J."/>
            <person name="Pereira M."/>
            <person name="Perotto S."/>
            <person name="Peter M."/>
            <person name="Riley R."/>
            <person name="Sitrit Y."/>
            <person name="Stielow B."/>
            <person name="Szollosi G."/>
            <person name="Zifcakova L."/>
            <person name="Stursova M."/>
            <person name="Spatafora J.W."/>
            <person name="Tedersoo L."/>
            <person name="Vaario L.-M."/>
            <person name="Yamada A."/>
            <person name="Yan M."/>
            <person name="Wang P."/>
            <person name="Xu J."/>
            <person name="Bruns T."/>
            <person name="Baldrian P."/>
            <person name="Vilgalys R."/>
            <person name="Henrissat B."/>
            <person name="Grigoriev I.V."/>
            <person name="Hibbett D."/>
            <person name="Nagy L.G."/>
            <person name="Martin F.M."/>
        </authorList>
    </citation>
    <scope>NUCLEOTIDE SEQUENCE</scope>
    <source>
        <strain evidence="1">P2</strain>
    </source>
</reference>
<name>A0ACB6ZQJ9_THEGA</name>
<evidence type="ECO:0000313" key="2">
    <source>
        <dbReference type="Proteomes" id="UP000886501"/>
    </source>
</evidence>
<reference evidence="1" key="2">
    <citation type="journal article" date="2020" name="Nat. Commun.">
        <title>Large-scale genome sequencing of mycorrhizal fungi provides insights into the early evolution of symbiotic traits.</title>
        <authorList>
            <person name="Miyauchi S."/>
            <person name="Kiss E."/>
            <person name="Kuo A."/>
            <person name="Drula E."/>
            <person name="Kohler A."/>
            <person name="Sanchez-Garcia M."/>
            <person name="Morin E."/>
            <person name="Andreopoulos B."/>
            <person name="Barry K.W."/>
            <person name="Bonito G."/>
            <person name="Buee M."/>
            <person name="Carver A."/>
            <person name="Chen C."/>
            <person name="Cichocki N."/>
            <person name="Clum A."/>
            <person name="Culley D."/>
            <person name="Crous P.W."/>
            <person name="Fauchery L."/>
            <person name="Girlanda M."/>
            <person name="Hayes R.D."/>
            <person name="Keri Z."/>
            <person name="LaButti K."/>
            <person name="Lipzen A."/>
            <person name="Lombard V."/>
            <person name="Magnuson J."/>
            <person name="Maillard F."/>
            <person name="Murat C."/>
            <person name="Nolan M."/>
            <person name="Ohm R.A."/>
            <person name="Pangilinan J."/>
            <person name="Pereira M.F."/>
            <person name="Perotto S."/>
            <person name="Peter M."/>
            <person name="Pfister S."/>
            <person name="Riley R."/>
            <person name="Sitrit Y."/>
            <person name="Stielow J.B."/>
            <person name="Szollosi G."/>
            <person name="Zifcakova L."/>
            <person name="Stursova M."/>
            <person name="Spatafora J.W."/>
            <person name="Tedersoo L."/>
            <person name="Vaario L.M."/>
            <person name="Yamada A."/>
            <person name="Yan M."/>
            <person name="Wang P."/>
            <person name="Xu J."/>
            <person name="Bruns T."/>
            <person name="Baldrian P."/>
            <person name="Vilgalys R."/>
            <person name="Dunand C."/>
            <person name="Henrissat B."/>
            <person name="Grigoriev I.V."/>
            <person name="Hibbett D."/>
            <person name="Nagy L.G."/>
            <person name="Martin F.M."/>
        </authorList>
    </citation>
    <scope>NUCLEOTIDE SEQUENCE</scope>
    <source>
        <strain evidence="1">P2</strain>
    </source>
</reference>
<protein>
    <submittedName>
        <fullName evidence="1">Uncharacterized protein</fullName>
    </submittedName>
</protein>
<gene>
    <name evidence="1" type="ORF">BDM02DRAFT_3138475</name>
</gene>
<organism evidence="1 2">
    <name type="scientific">Thelephora ganbajun</name>
    <name type="common">Ganba fungus</name>
    <dbReference type="NCBI Taxonomy" id="370292"/>
    <lineage>
        <taxon>Eukaryota</taxon>
        <taxon>Fungi</taxon>
        <taxon>Dikarya</taxon>
        <taxon>Basidiomycota</taxon>
        <taxon>Agaricomycotina</taxon>
        <taxon>Agaricomycetes</taxon>
        <taxon>Thelephorales</taxon>
        <taxon>Thelephoraceae</taxon>
        <taxon>Thelephora</taxon>
    </lineage>
</organism>
<dbReference type="EMBL" id="MU117973">
    <property type="protein sequence ID" value="KAF9651723.1"/>
    <property type="molecule type" value="Genomic_DNA"/>
</dbReference>
<proteinExistence type="predicted"/>
<comment type="caution">
    <text evidence="1">The sequence shown here is derived from an EMBL/GenBank/DDBJ whole genome shotgun (WGS) entry which is preliminary data.</text>
</comment>
<sequence length="83" mass="8607">GHESPACPLPRTLAHKQCFSCGGIGHIQSDCPTLRIQGQTSNQKCYVGALAYDVNGLSSPSHSTAADLAISRACALSLVPEVV</sequence>
<evidence type="ECO:0000313" key="1">
    <source>
        <dbReference type="EMBL" id="KAF9651723.1"/>
    </source>
</evidence>